<reference evidence="2" key="1">
    <citation type="submission" date="2016-11" db="UniProtKB">
        <authorList>
            <consortium name="WormBaseParasite"/>
        </authorList>
    </citation>
    <scope>IDENTIFICATION</scope>
</reference>
<keyword evidence="1" id="KW-1185">Reference proteome</keyword>
<sequence>MRLHRNHVRVLLGSQQLEYHKATGQEHMNGKKEVVVELHPEYNWDLSRKEPFYAIQQLWEDAEDGLGDALDEGHLVDLNLNCRTAGNGAKNSNL</sequence>
<protein>
    <submittedName>
        <fullName evidence="2">Uncharacterized protein</fullName>
    </submittedName>
</protein>
<organism evidence="1 2">
    <name type="scientific">Steinernema glaseri</name>
    <dbReference type="NCBI Taxonomy" id="37863"/>
    <lineage>
        <taxon>Eukaryota</taxon>
        <taxon>Metazoa</taxon>
        <taxon>Ecdysozoa</taxon>
        <taxon>Nematoda</taxon>
        <taxon>Chromadorea</taxon>
        <taxon>Rhabditida</taxon>
        <taxon>Tylenchina</taxon>
        <taxon>Panagrolaimomorpha</taxon>
        <taxon>Strongyloidoidea</taxon>
        <taxon>Steinernematidae</taxon>
        <taxon>Steinernema</taxon>
    </lineage>
</organism>
<dbReference type="AlphaFoldDB" id="A0A1I8A284"/>
<dbReference type="Proteomes" id="UP000095287">
    <property type="component" value="Unplaced"/>
</dbReference>
<evidence type="ECO:0000313" key="1">
    <source>
        <dbReference type="Proteomes" id="UP000095287"/>
    </source>
</evidence>
<dbReference type="WBParaSite" id="L893_g32278.t1">
    <property type="protein sequence ID" value="L893_g32278.t1"/>
    <property type="gene ID" value="L893_g32278"/>
</dbReference>
<accession>A0A1I8A284</accession>
<proteinExistence type="predicted"/>
<name>A0A1I8A284_9BILA</name>
<evidence type="ECO:0000313" key="2">
    <source>
        <dbReference type="WBParaSite" id="L893_g32278.t1"/>
    </source>
</evidence>